<proteinExistence type="predicted"/>
<dbReference type="RefSeq" id="WP_009494208.1">
    <property type="nucleotide sequence ID" value="NZ_CP141048.1"/>
</dbReference>
<evidence type="ECO:0000313" key="3">
    <source>
        <dbReference type="Proteomes" id="UP000003947"/>
    </source>
</evidence>
<dbReference type="Proteomes" id="UP000003947">
    <property type="component" value="Unassembled WGS sequence"/>
</dbReference>
<keyword evidence="3" id="KW-1185">Reference proteome</keyword>
<organism evidence="2 3">
    <name type="scientific">Microvirga lotononidis</name>
    <dbReference type="NCBI Taxonomy" id="864069"/>
    <lineage>
        <taxon>Bacteria</taxon>
        <taxon>Pseudomonadati</taxon>
        <taxon>Pseudomonadota</taxon>
        <taxon>Alphaproteobacteria</taxon>
        <taxon>Hyphomicrobiales</taxon>
        <taxon>Methylobacteriaceae</taxon>
        <taxon>Microvirga</taxon>
    </lineage>
</organism>
<dbReference type="HOGENOM" id="CLU_3272824_0_0_5"/>
<dbReference type="PATRIC" id="fig|864069.3.peg.6908"/>
<gene>
    <name evidence="2" type="ORF">MicloDRAFT_00064540</name>
</gene>
<keyword evidence="1" id="KW-0472">Membrane</keyword>
<keyword evidence="1" id="KW-0812">Transmembrane</keyword>
<evidence type="ECO:0000256" key="1">
    <source>
        <dbReference type="SAM" id="Phobius"/>
    </source>
</evidence>
<keyword evidence="1" id="KW-1133">Transmembrane helix</keyword>
<accession>I4YP35</accession>
<name>I4YP35_9HYPH</name>
<protein>
    <submittedName>
        <fullName evidence="2">Uncharacterized protein</fullName>
    </submittedName>
</protein>
<dbReference type="STRING" id="864069.MicloDRAFT_00064540"/>
<reference evidence="2 3" key="1">
    <citation type="submission" date="2012-02" db="EMBL/GenBank/DDBJ databases">
        <title>Improved High-Quality Draft sequence of Microvirga sp. WSM3557.</title>
        <authorList>
            <consortium name="US DOE Joint Genome Institute"/>
            <person name="Lucas S."/>
            <person name="Han J."/>
            <person name="Lapidus A."/>
            <person name="Cheng J.-F."/>
            <person name="Goodwin L."/>
            <person name="Pitluck S."/>
            <person name="Peters L."/>
            <person name="Zhang X."/>
            <person name="Detter J.C."/>
            <person name="Han C."/>
            <person name="Tapia R."/>
            <person name="Land M."/>
            <person name="Hauser L."/>
            <person name="Kyrpides N."/>
            <person name="Ivanova N."/>
            <person name="Pagani I."/>
            <person name="Brau L."/>
            <person name="Yates R."/>
            <person name="O'Hara G."/>
            <person name="Rui T."/>
            <person name="Howieson J."/>
            <person name="Reeve W."/>
            <person name="Woyke T."/>
        </authorList>
    </citation>
    <scope>NUCLEOTIDE SEQUENCE [LARGE SCALE GENOMIC DNA]</scope>
    <source>
        <strain evidence="2 3">WSM3557</strain>
    </source>
</reference>
<evidence type="ECO:0000313" key="2">
    <source>
        <dbReference type="EMBL" id="EIM25727.1"/>
    </source>
</evidence>
<dbReference type="EMBL" id="JH660647">
    <property type="protein sequence ID" value="EIM25727.1"/>
    <property type="molecule type" value="Genomic_DNA"/>
</dbReference>
<dbReference type="AlphaFoldDB" id="I4YP35"/>
<feature type="transmembrane region" description="Helical" evidence="1">
    <location>
        <begin position="7"/>
        <end position="37"/>
    </location>
</feature>
<sequence length="41" mass="4534" precursor="true">MRDLLSCIAGITVTFGIVSLFFAWQIILPVIGLLWLVGWLG</sequence>